<dbReference type="InterPro" id="IPR036582">
    <property type="entry name" value="Mao_N_sf"/>
</dbReference>
<feature type="domain" description="NodB homology" evidence="2">
    <location>
        <begin position="71"/>
        <end position="256"/>
    </location>
</feature>
<dbReference type="PANTHER" id="PTHR10587:SF125">
    <property type="entry name" value="POLYSACCHARIDE DEACETYLASE YHEN-RELATED"/>
    <property type="match status" value="1"/>
</dbReference>
<dbReference type="Pfam" id="PF07833">
    <property type="entry name" value="Cu_amine_oxidN1"/>
    <property type="match status" value="1"/>
</dbReference>
<evidence type="ECO:0000313" key="3">
    <source>
        <dbReference type="EMBL" id="MFD0872177.1"/>
    </source>
</evidence>
<evidence type="ECO:0000313" key="4">
    <source>
        <dbReference type="Proteomes" id="UP001597120"/>
    </source>
</evidence>
<dbReference type="Gene3D" id="3.20.20.370">
    <property type="entry name" value="Glycoside hydrolase/deacetylase"/>
    <property type="match status" value="1"/>
</dbReference>
<feature type="compositionally biased region" description="Basic and acidic residues" evidence="1">
    <location>
        <begin position="303"/>
        <end position="317"/>
    </location>
</feature>
<dbReference type="RefSeq" id="WP_379291454.1">
    <property type="nucleotide sequence ID" value="NZ_JBHTIU010000103.1"/>
</dbReference>
<dbReference type="SUPFAM" id="SSF55383">
    <property type="entry name" value="Copper amine oxidase, domain N"/>
    <property type="match status" value="1"/>
</dbReference>
<dbReference type="EMBL" id="JBHTIU010000103">
    <property type="protein sequence ID" value="MFD0872177.1"/>
    <property type="molecule type" value="Genomic_DNA"/>
</dbReference>
<dbReference type="InterPro" id="IPR012854">
    <property type="entry name" value="Cu_amine_oxidase-like_N"/>
</dbReference>
<dbReference type="PROSITE" id="PS51677">
    <property type="entry name" value="NODB"/>
    <property type="match status" value="1"/>
</dbReference>
<keyword evidence="4" id="KW-1185">Reference proteome</keyword>
<organism evidence="3 4">
    <name type="scientific">Paenibacillus residui</name>
    <dbReference type="NCBI Taxonomy" id="629724"/>
    <lineage>
        <taxon>Bacteria</taxon>
        <taxon>Bacillati</taxon>
        <taxon>Bacillota</taxon>
        <taxon>Bacilli</taxon>
        <taxon>Bacillales</taxon>
        <taxon>Paenibacillaceae</taxon>
        <taxon>Paenibacillus</taxon>
    </lineage>
</organism>
<evidence type="ECO:0000259" key="2">
    <source>
        <dbReference type="PROSITE" id="PS51677"/>
    </source>
</evidence>
<gene>
    <name evidence="3" type="ORF">ACFQ03_23950</name>
</gene>
<dbReference type="CDD" id="cd10944">
    <property type="entry name" value="CE4_SmPgdA_like"/>
    <property type="match status" value="1"/>
</dbReference>
<reference evidence="4" key="1">
    <citation type="journal article" date="2019" name="Int. J. Syst. Evol. Microbiol.">
        <title>The Global Catalogue of Microorganisms (GCM) 10K type strain sequencing project: providing services to taxonomists for standard genome sequencing and annotation.</title>
        <authorList>
            <consortium name="The Broad Institute Genomics Platform"/>
            <consortium name="The Broad Institute Genome Sequencing Center for Infectious Disease"/>
            <person name="Wu L."/>
            <person name="Ma J."/>
        </authorList>
    </citation>
    <scope>NUCLEOTIDE SEQUENCE [LARGE SCALE GENOMIC DNA]</scope>
    <source>
        <strain evidence="4">CCUG 57263</strain>
    </source>
</reference>
<dbReference type="Pfam" id="PF01522">
    <property type="entry name" value="Polysacc_deac_1"/>
    <property type="match status" value="1"/>
</dbReference>
<protein>
    <submittedName>
        <fullName evidence="3">Polysaccharide deacetylase family protein</fullName>
    </submittedName>
</protein>
<dbReference type="InterPro" id="IPR002509">
    <property type="entry name" value="NODB_dom"/>
</dbReference>
<comment type="caution">
    <text evidence="3">The sequence shown here is derived from an EMBL/GenBank/DDBJ whole genome shotgun (WGS) entry which is preliminary data.</text>
</comment>
<sequence>MTHLVYWNQLLLRAAVRLACLAAVLLLVPVLAFSGKAEAAAGDGELAELYSRLLQGYKEHQPLPPEPSARPTVYLTFDDGPSGLTPQVLDLLKAEGISATFFVLGQMAERYPDTVARIVEEGHSLGNHTYNHVYKELYNNFDAFWEQTVDTERILQELTGQRPSLLRAPGGTYTNFDAFYYYYLQEAGYQVVDWNVDSGDSKRRGVPAAEIVANVKQSPLHSELIVLMHDGKGHEETVKALPEIIAYYKEQGYTFASLTEENQPVQFRIGPLKWKRNTGYDQFVRQLGQVREHNSKVVASAHSEQEQDGNKQAESGLIDKDYAHDKRQESESLPLTITWDGEPVVLNSGQYQFDNGRFAVPLTELAASWDAELEWDEVTGEAVIRSGLREAAIDPNGGIIRWTNLSESKVYHMADVQRIDGEIYVGLRMMAELFDYRIVDYTLEPDDRTVHIESNKSLGFPWKRSPDGPLSQSKL</sequence>
<dbReference type="SUPFAM" id="SSF88713">
    <property type="entry name" value="Glycoside hydrolase/deacetylase"/>
    <property type="match status" value="1"/>
</dbReference>
<evidence type="ECO:0000256" key="1">
    <source>
        <dbReference type="SAM" id="MobiDB-lite"/>
    </source>
</evidence>
<feature type="region of interest" description="Disordered" evidence="1">
    <location>
        <begin position="294"/>
        <end position="317"/>
    </location>
</feature>
<dbReference type="InterPro" id="IPR011330">
    <property type="entry name" value="Glyco_hydro/deAcase_b/a-brl"/>
</dbReference>
<proteinExistence type="predicted"/>
<name>A0ABW3DI85_9BACL</name>
<accession>A0ABW3DI85</accession>
<dbReference type="PANTHER" id="PTHR10587">
    <property type="entry name" value="GLYCOSYL TRANSFERASE-RELATED"/>
    <property type="match status" value="1"/>
</dbReference>
<dbReference type="Proteomes" id="UP001597120">
    <property type="component" value="Unassembled WGS sequence"/>
</dbReference>
<dbReference type="InterPro" id="IPR050248">
    <property type="entry name" value="Polysacc_deacetylase_ArnD"/>
</dbReference>